<reference evidence="1 2" key="1">
    <citation type="submission" date="2022-12" db="EMBL/GenBank/DDBJ databases">
        <authorList>
            <person name="Mo P."/>
        </authorList>
    </citation>
    <scope>NUCLEOTIDE SEQUENCE [LARGE SCALE GENOMIC DNA]</scope>
    <source>
        <strain evidence="1 2">HUAS 2-6</strain>
    </source>
</reference>
<dbReference type="InterPro" id="IPR033469">
    <property type="entry name" value="CYTH-like_dom_sf"/>
</dbReference>
<dbReference type="EMBL" id="CP115300">
    <property type="protein sequence ID" value="WBO62059.1"/>
    <property type="molecule type" value="Genomic_DNA"/>
</dbReference>
<dbReference type="RefSeq" id="WP_270080007.1">
    <property type="nucleotide sequence ID" value="NZ_CP115300.1"/>
</dbReference>
<gene>
    <name evidence="1" type="ORF">O1G22_04025</name>
</gene>
<protein>
    <recommendedName>
        <fullName evidence="3">Transposase</fullName>
    </recommendedName>
</protein>
<dbReference type="Gene3D" id="2.40.320.10">
    <property type="entry name" value="Hypothetical Protein Pfu-838710-001"/>
    <property type="match status" value="1"/>
</dbReference>
<organism evidence="1 2">
    <name type="scientific">Streptomyces camelliae</name>
    <dbReference type="NCBI Taxonomy" id="3004093"/>
    <lineage>
        <taxon>Bacteria</taxon>
        <taxon>Bacillati</taxon>
        <taxon>Actinomycetota</taxon>
        <taxon>Actinomycetes</taxon>
        <taxon>Kitasatosporales</taxon>
        <taxon>Streptomycetaceae</taxon>
        <taxon>Streptomyces</taxon>
    </lineage>
</organism>
<sequence>MQKIPCTRPGAVQGLVTSTFLSPAEYDVLASLPAPTLTKTRPSVPPLGVDVFAGRLRGLVLGEAEFATDEETESFAPPPECGAEVADDVRFTGGHLVRATRAELLSQLAEYGIHAG</sequence>
<accession>A0ABY7NXR8</accession>
<evidence type="ECO:0000313" key="1">
    <source>
        <dbReference type="EMBL" id="WBO62059.1"/>
    </source>
</evidence>
<dbReference type="Proteomes" id="UP001212326">
    <property type="component" value="Chromosome"/>
</dbReference>
<name>A0ABY7NXR8_9ACTN</name>
<evidence type="ECO:0008006" key="3">
    <source>
        <dbReference type="Google" id="ProtNLM"/>
    </source>
</evidence>
<proteinExistence type="predicted"/>
<evidence type="ECO:0000313" key="2">
    <source>
        <dbReference type="Proteomes" id="UP001212326"/>
    </source>
</evidence>
<keyword evidence="2" id="KW-1185">Reference proteome</keyword>
<dbReference type="SUPFAM" id="SSF55154">
    <property type="entry name" value="CYTH-like phosphatases"/>
    <property type="match status" value="1"/>
</dbReference>